<dbReference type="AlphaFoldDB" id="A0A9Q1JRV2"/>
<proteinExistence type="predicted"/>
<name>A0A9Q1JRV2_9CARY</name>
<evidence type="ECO:0000313" key="2">
    <source>
        <dbReference type="Proteomes" id="UP001153076"/>
    </source>
</evidence>
<dbReference type="OrthoDB" id="275278at2759"/>
<comment type="caution">
    <text evidence="1">The sequence shown here is derived from an EMBL/GenBank/DDBJ whole genome shotgun (WGS) entry which is preliminary data.</text>
</comment>
<dbReference type="EMBL" id="JAKOGI010000858">
    <property type="protein sequence ID" value="KAJ8429790.1"/>
    <property type="molecule type" value="Genomic_DNA"/>
</dbReference>
<keyword evidence="2" id="KW-1185">Reference proteome</keyword>
<dbReference type="Proteomes" id="UP001153076">
    <property type="component" value="Unassembled WGS sequence"/>
</dbReference>
<gene>
    <name evidence="1" type="ORF">Cgig2_011306</name>
</gene>
<accession>A0A9Q1JRV2</accession>
<organism evidence="1 2">
    <name type="scientific">Carnegiea gigantea</name>
    <dbReference type="NCBI Taxonomy" id="171969"/>
    <lineage>
        <taxon>Eukaryota</taxon>
        <taxon>Viridiplantae</taxon>
        <taxon>Streptophyta</taxon>
        <taxon>Embryophyta</taxon>
        <taxon>Tracheophyta</taxon>
        <taxon>Spermatophyta</taxon>
        <taxon>Magnoliopsida</taxon>
        <taxon>eudicotyledons</taxon>
        <taxon>Gunneridae</taxon>
        <taxon>Pentapetalae</taxon>
        <taxon>Caryophyllales</taxon>
        <taxon>Cactineae</taxon>
        <taxon>Cactaceae</taxon>
        <taxon>Cactoideae</taxon>
        <taxon>Echinocereeae</taxon>
        <taxon>Carnegiea</taxon>
    </lineage>
</organism>
<sequence length="191" mass="21268">MQSTVGGTRRANQAFAGDTCMTRAGLHSVALMVPDDPDPVGLAVVPFPQSHTKEEWLGSDCFNEVMSIQNLRSCMFNALSHFSSMDSAKIKQSSALLPINQCSEVVNDVEAMRMRLVQALQNEDHNGGLIQSLYDAARVFELSMKEQSSLLKFSWFSAVWLRVNKFTWIKALSYQVALISSIDVDFLPVIF</sequence>
<evidence type="ECO:0000313" key="1">
    <source>
        <dbReference type="EMBL" id="KAJ8429790.1"/>
    </source>
</evidence>
<reference evidence="1" key="1">
    <citation type="submission" date="2022-04" db="EMBL/GenBank/DDBJ databases">
        <title>Carnegiea gigantea Genome sequencing and assembly v2.</title>
        <authorList>
            <person name="Copetti D."/>
            <person name="Sanderson M.J."/>
            <person name="Burquez A."/>
            <person name="Wojciechowski M.F."/>
        </authorList>
    </citation>
    <scope>NUCLEOTIDE SEQUENCE</scope>
    <source>
        <strain evidence="1">SGP5-SGP5p</strain>
        <tissue evidence="1">Aerial part</tissue>
    </source>
</reference>
<protein>
    <submittedName>
        <fullName evidence="1">Uncharacterized protein</fullName>
    </submittedName>
</protein>